<dbReference type="InterPro" id="IPR002078">
    <property type="entry name" value="Sigma_54_int"/>
</dbReference>
<dbReference type="Pfam" id="PF02954">
    <property type="entry name" value="HTH_8"/>
    <property type="match status" value="1"/>
</dbReference>
<name>A0A7R8WPG1_9CRUS</name>
<evidence type="ECO:0000256" key="3">
    <source>
        <dbReference type="ARBA" id="ARBA00022840"/>
    </source>
</evidence>
<comment type="subcellular location">
    <subcellularLocation>
        <location evidence="1">Nucleus</location>
    </subcellularLocation>
</comment>
<dbReference type="EMBL" id="OB672906">
    <property type="protein sequence ID" value="CAD7235464.1"/>
    <property type="molecule type" value="Genomic_DNA"/>
</dbReference>
<evidence type="ECO:0000313" key="6">
    <source>
        <dbReference type="EMBL" id="CAD7235464.1"/>
    </source>
</evidence>
<dbReference type="PANTHER" id="PTHR32071">
    <property type="entry name" value="TRANSCRIPTIONAL REGULATORY PROTEIN"/>
    <property type="match status" value="1"/>
</dbReference>
<dbReference type="GO" id="GO:0043565">
    <property type="term" value="F:sequence-specific DNA binding"/>
    <property type="evidence" value="ECO:0007669"/>
    <property type="project" value="InterPro"/>
</dbReference>
<dbReference type="Gene3D" id="3.40.50.300">
    <property type="entry name" value="P-loop containing nucleotide triphosphate hydrolases"/>
    <property type="match status" value="1"/>
</dbReference>
<sequence length="280" mass="32886">MRVGSSKLLKTNVRVVAATNVNVMEAVQRGRFREDLYYRLNTMQIDLPALRNRKEDIPLLLHKFLLDFSERYKIPQVELTPNAMAYLVNYLWPGNIRQLRNFCEQITVVEKKRMIDLDVVQDYLPPKQNLPILHEQAGQGDANFANEREILYKFLFDMKKDLNDLRALTLQLLDKNGDHLNDADQALVEKVFQQDTSLGIDKQIDFKEKLKREEPQTIHVDDDYGYEEVEANESFSLQDNELELIKKALEKYNGKRKYAAKELGISERTLYRKIKQYDLN</sequence>
<organism evidence="6">
    <name type="scientific">Cyprideis torosa</name>
    <dbReference type="NCBI Taxonomy" id="163714"/>
    <lineage>
        <taxon>Eukaryota</taxon>
        <taxon>Metazoa</taxon>
        <taxon>Ecdysozoa</taxon>
        <taxon>Arthropoda</taxon>
        <taxon>Crustacea</taxon>
        <taxon>Oligostraca</taxon>
        <taxon>Ostracoda</taxon>
        <taxon>Podocopa</taxon>
        <taxon>Podocopida</taxon>
        <taxon>Cytherocopina</taxon>
        <taxon>Cytheroidea</taxon>
        <taxon>Cytherideidae</taxon>
        <taxon>Cyprideis</taxon>
    </lineage>
</organism>
<dbReference type="Pfam" id="PF25601">
    <property type="entry name" value="AAA_lid_14"/>
    <property type="match status" value="1"/>
</dbReference>
<dbReference type="PROSITE" id="PS00688">
    <property type="entry name" value="SIGMA54_INTERACT_3"/>
    <property type="match status" value="1"/>
</dbReference>
<dbReference type="OrthoDB" id="10267765at2759"/>
<gene>
    <name evidence="6" type="ORF">CTOB1V02_LOCUS13279</name>
</gene>
<evidence type="ECO:0000256" key="4">
    <source>
        <dbReference type="ARBA" id="ARBA00023015"/>
    </source>
</evidence>
<keyword evidence="2" id="KW-0547">Nucleotide-binding</keyword>
<evidence type="ECO:0000256" key="1">
    <source>
        <dbReference type="ARBA" id="ARBA00004123"/>
    </source>
</evidence>
<keyword evidence="5" id="KW-0804">Transcription</keyword>
<dbReference type="PRINTS" id="PR01590">
    <property type="entry name" value="HTHFIS"/>
</dbReference>
<dbReference type="GO" id="GO:0005524">
    <property type="term" value="F:ATP binding"/>
    <property type="evidence" value="ECO:0007669"/>
    <property type="project" value="UniProtKB-KW"/>
</dbReference>
<dbReference type="GO" id="GO:0005634">
    <property type="term" value="C:nucleus"/>
    <property type="evidence" value="ECO:0007669"/>
    <property type="project" value="UniProtKB-SubCell"/>
</dbReference>
<dbReference type="Gene3D" id="1.10.10.60">
    <property type="entry name" value="Homeodomain-like"/>
    <property type="match status" value="1"/>
</dbReference>
<accession>A0A7R8WPG1</accession>
<evidence type="ECO:0000256" key="5">
    <source>
        <dbReference type="ARBA" id="ARBA00023163"/>
    </source>
</evidence>
<dbReference type="Pfam" id="PF00158">
    <property type="entry name" value="Sigma54_activat"/>
    <property type="match status" value="1"/>
</dbReference>
<dbReference type="PANTHER" id="PTHR32071:SF121">
    <property type="entry name" value="SIGMA L-DEPENDENT TRANSCRIPTIONAL REGULATOR YQIR-RELATED"/>
    <property type="match status" value="1"/>
</dbReference>
<reference evidence="6" key="1">
    <citation type="submission" date="2020-11" db="EMBL/GenBank/DDBJ databases">
        <authorList>
            <person name="Tran Van P."/>
        </authorList>
    </citation>
    <scope>NUCLEOTIDE SEQUENCE</scope>
</reference>
<keyword evidence="4" id="KW-0805">Transcription regulation</keyword>
<dbReference type="Gene3D" id="1.10.8.60">
    <property type="match status" value="1"/>
</dbReference>
<dbReference type="InterPro" id="IPR009057">
    <property type="entry name" value="Homeodomain-like_sf"/>
</dbReference>
<dbReference type="SUPFAM" id="SSF52540">
    <property type="entry name" value="P-loop containing nucleoside triphosphate hydrolases"/>
    <property type="match status" value="1"/>
</dbReference>
<dbReference type="InterPro" id="IPR025944">
    <property type="entry name" value="Sigma_54_int_dom_CS"/>
</dbReference>
<evidence type="ECO:0000256" key="2">
    <source>
        <dbReference type="ARBA" id="ARBA00022741"/>
    </source>
</evidence>
<proteinExistence type="predicted"/>
<dbReference type="InterPro" id="IPR058031">
    <property type="entry name" value="AAA_lid_NorR"/>
</dbReference>
<dbReference type="AlphaFoldDB" id="A0A7R8WPG1"/>
<protein>
    <submittedName>
        <fullName evidence="6">Uncharacterized protein</fullName>
    </submittedName>
</protein>
<keyword evidence="3" id="KW-0067">ATP-binding</keyword>
<dbReference type="PROSITE" id="PS50045">
    <property type="entry name" value="SIGMA54_INTERACT_4"/>
    <property type="match status" value="1"/>
</dbReference>
<dbReference type="SUPFAM" id="SSF46689">
    <property type="entry name" value="Homeodomain-like"/>
    <property type="match status" value="1"/>
</dbReference>
<dbReference type="InterPro" id="IPR027417">
    <property type="entry name" value="P-loop_NTPase"/>
</dbReference>
<dbReference type="GO" id="GO:0006355">
    <property type="term" value="P:regulation of DNA-templated transcription"/>
    <property type="evidence" value="ECO:0007669"/>
    <property type="project" value="InterPro"/>
</dbReference>
<dbReference type="InterPro" id="IPR002197">
    <property type="entry name" value="HTH_Fis"/>
</dbReference>